<feature type="domain" description="MobA/VirD2-like nuclease" evidence="2">
    <location>
        <begin position="25"/>
        <end position="146"/>
    </location>
</feature>
<accession>A0A1H6JNS1</accession>
<feature type="compositionally biased region" description="Basic residues" evidence="1">
    <location>
        <begin position="420"/>
        <end position="429"/>
    </location>
</feature>
<dbReference type="RefSeq" id="WP_090844618.1">
    <property type="nucleotide sequence ID" value="NZ_FNXG01000001.1"/>
</dbReference>
<organism evidence="3 4">
    <name type="scientific">Paracoccus alkenifer</name>
    <dbReference type="NCBI Taxonomy" id="65735"/>
    <lineage>
        <taxon>Bacteria</taxon>
        <taxon>Pseudomonadati</taxon>
        <taxon>Pseudomonadota</taxon>
        <taxon>Alphaproteobacteria</taxon>
        <taxon>Rhodobacterales</taxon>
        <taxon>Paracoccaceae</taxon>
        <taxon>Paracoccus</taxon>
    </lineage>
</organism>
<feature type="compositionally biased region" description="Basic and acidic residues" evidence="1">
    <location>
        <begin position="396"/>
        <end position="419"/>
    </location>
</feature>
<feature type="region of interest" description="Disordered" evidence="1">
    <location>
        <begin position="297"/>
        <end position="317"/>
    </location>
</feature>
<keyword evidence="4" id="KW-1185">Reference proteome</keyword>
<dbReference type="Proteomes" id="UP000199125">
    <property type="component" value="Unassembled WGS sequence"/>
</dbReference>
<sequence length="429" mass="49983">MILKAKERGNAPQLARYLMTMRDNDHVELHDVRGFISDDLLEAFHEADAVARGTRCKNHLFSMSFNPPAGANPSIDDFERAIEQVENKLGLAGQPRAIVFHEKDGRRHAHAVWSRIDADRMRAINLSHYKTKLRDVSRQLYLEHGWAMPRGLEDRRLRDPLGFTREEWQQARRAGVDPKELKAVFQAVWQASDSRAAFEQALKERGFWLARGDRRGFVAVDYRGETYAIARYSGVKARDVAAKLGDAQELRPMDEVKAEIAAGMTAKLQEFIKEAERNAARRSLQIDFRKAEITGRHQQERKALTESQEQRWQAETRRRAERLPKGVSGIWHRITGRYAKLKAENEREALDALRRDRTEKDVLVTRQIEERQVVQRDIQAQRQAAQQELMRLREDVAHYMQHDRHAPDHAPDRKRERAQRSRRRRGFDL</sequence>
<evidence type="ECO:0000256" key="1">
    <source>
        <dbReference type="SAM" id="MobiDB-lite"/>
    </source>
</evidence>
<evidence type="ECO:0000313" key="3">
    <source>
        <dbReference type="EMBL" id="SEH60840.1"/>
    </source>
</evidence>
<name>A0A1H6JNS1_9RHOB</name>
<evidence type="ECO:0000313" key="4">
    <source>
        <dbReference type="Proteomes" id="UP000199125"/>
    </source>
</evidence>
<dbReference type="OrthoDB" id="1826980at2"/>
<dbReference type="Pfam" id="PF03432">
    <property type="entry name" value="Relaxase"/>
    <property type="match status" value="1"/>
</dbReference>
<evidence type="ECO:0000259" key="2">
    <source>
        <dbReference type="Pfam" id="PF03432"/>
    </source>
</evidence>
<feature type="region of interest" description="Disordered" evidence="1">
    <location>
        <begin position="396"/>
        <end position="429"/>
    </location>
</feature>
<gene>
    <name evidence="3" type="ORF">SAMN04488075_0336</name>
</gene>
<dbReference type="STRING" id="65735.SAMN04488075_0336"/>
<protein>
    <recommendedName>
        <fullName evidence="2">MobA/VirD2-like nuclease domain-containing protein</fullName>
    </recommendedName>
</protein>
<dbReference type="AlphaFoldDB" id="A0A1H6JNS1"/>
<reference evidence="4" key="1">
    <citation type="submission" date="2016-10" db="EMBL/GenBank/DDBJ databases">
        <authorList>
            <person name="Varghese N."/>
            <person name="Submissions S."/>
        </authorList>
    </citation>
    <scope>NUCLEOTIDE SEQUENCE [LARGE SCALE GENOMIC DNA]</scope>
    <source>
        <strain evidence="4">DSM 11593</strain>
    </source>
</reference>
<dbReference type="InterPro" id="IPR005094">
    <property type="entry name" value="Endonuclease_MobA/VirD2"/>
</dbReference>
<dbReference type="EMBL" id="FNXG01000001">
    <property type="protein sequence ID" value="SEH60840.1"/>
    <property type="molecule type" value="Genomic_DNA"/>
</dbReference>
<proteinExistence type="predicted"/>